<keyword evidence="5" id="KW-1133">Transmembrane helix</keyword>
<reference evidence="7 8" key="1">
    <citation type="journal article" date="2012" name="Stand. Genomic Sci.">
        <title>Complete genome sequencing and analysis of Saprospira grandis str. Lewin, a predatory marine bacterium.</title>
        <authorList>
            <person name="Saw J.H."/>
            <person name="Yuryev A."/>
            <person name="Kanbe M."/>
            <person name="Hou S."/>
            <person name="Young A.G."/>
            <person name="Aizawa S."/>
            <person name="Alam M."/>
        </authorList>
    </citation>
    <scope>NUCLEOTIDE SEQUENCE [LARGE SCALE GENOMIC DNA]</scope>
    <source>
        <strain evidence="7 8">Lewin</strain>
    </source>
</reference>
<name>H6L054_SAPGL</name>
<dbReference type="PANTHER" id="PTHR34138">
    <property type="entry name" value="CELL SHAPE-DETERMINING PROTEIN MREC"/>
    <property type="match status" value="1"/>
</dbReference>
<dbReference type="Gene3D" id="2.40.10.350">
    <property type="entry name" value="Rod shape-determining protein MreC, domain 2"/>
    <property type="match status" value="1"/>
</dbReference>
<evidence type="ECO:0000256" key="5">
    <source>
        <dbReference type="SAM" id="Phobius"/>
    </source>
</evidence>
<feature type="domain" description="Rod shape-determining protein MreC beta-barrel core" evidence="6">
    <location>
        <begin position="114"/>
        <end position="263"/>
    </location>
</feature>
<dbReference type="STRING" id="984262.SGRA_3494"/>
<evidence type="ECO:0000313" key="8">
    <source>
        <dbReference type="Proteomes" id="UP000007519"/>
    </source>
</evidence>
<proteinExistence type="inferred from homology"/>
<dbReference type="HOGENOM" id="CLU_042663_5_0_10"/>
<comment type="similarity">
    <text evidence="1">Belongs to the MreC family.</text>
</comment>
<keyword evidence="3" id="KW-0133">Cell shape</keyword>
<accession>H6L054</accession>
<keyword evidence="5" id="KW-0812">Transmembrane</keyword>
<dbReference type="EMBL" id="CP002831">
    <property type="protein sequence ID" value="AFC26218.1"/>
    <property type="molecule type" value="Genomic_DNA"/>
</dbReference>
<dbReference type="InterPro" id="IPR042177">
    <property type="entry name" value="Cell/Rod_1"/>
</dbReference>
<evidence type="ECO:0000259" key="6">
    <source>
        <dbReference type="Pfam" id="PF04085"/>
    </source>
</evidence>
<dbReference type="InterPro" id="IPR042175">
    <property type="entry name" value="Cell/Rod_MreC_2"/>
</dbReference>
<evidence type="ECO:0000313" key="7">
    <source>
        <dbReference type="EMBL" id="AFC26218.1"/>
    </source>
</evidence>
<dbReference type="eggNOG" id="COG1792">
    <property type="taxonomic scope" value="Bacteria"/>
</dbReference>
<dbReference type="Proteomes" id="UP000007519">
    <property type="component" value="Chromosome"/>
</dbReference>
<keyword evidence="8" id="KW-1185">Reference proteome</keyword>
<dbReference type="Pfam" id="PF04085">
    <property type="entry name" value="MreC"/>
    <property type="match status" value="1"/>
</dbReference>
<dbReference type="PANTHER" id="PTHR34138:SF1">
    <property type="entry name" value="CELL SHAPE-DETERMINING PROTEIN MREC"/>
    <property type="match status" value="1"/>
</dbReference>
<dbReference type="RefSeq" id="WP_015693810.1">
    <property type="nucleotide sequence ID" value="NC_016940.1"/>
</dbReference>
<dbReference type="InterPro" id="IPR007221">
    <property type="entry name" value="MreC"/>
</dbReference>
<dbReference type="NCBIfam" id="NF010532">
    <property type="entry name" value="PRK13922.9-3"/>
    <property type="match status" value="1"/>
</dbReference>
<dbReference type="OrthoDB" id="9811827at2"/>
<dbReference type="AlphaFoldDB" id="H6L054"/>
<feature type="transmembrane region" description="Helical" evidence="5">
    <location>
        <begin position="7"/>
        <end position="29"/>
    </location>
</feature>
<evidence type="ECO:0000256" key="4">
    <source>
        <dbReference type="ARBA" id="ARBA00032089"/>
    </source>
</evidence>
<evidence type="ECO:0000256" key="2">
    <source>
        <dbReference type="ARBA" id="ARBA00013855"/>
    </source>
</evidence>
<keyword evidence="5" id="KW-0472">Membrane</keyword>
<evidence type="ECO:0000256" key="3">
    <source>
        <dbReference type="ARBA" id="ARBA00022960"/>
    </source>
</evidence>
<protein>
    <recommendedName>
        <fullName evidence="2">Cell shape-determining protein MreC</fullName>
    </recommendedName>
    <alternativeName>
        <fullName evidence="4">Cell shape protein MreC</fullName>
    </alternativeName>
</protein>
<sequence>MNKFSQLIIRYHGVFAFFILELIALNFYFSQNATPEKTAFLSSANRMVGGIYDYQNRWSRYWNLSAVNDSLAQENARLKMQLPSTTFSHLLDSATVGAEDSLSEQQYHYLAATVVNNSVHRQKNYLTLNRGSKHGVRKNTAVLANTQEGVVGVIRAVSTHYALVMSILNTDSRISSRIGRNNYLGVLRWDGQDPRYMQLHDIPKHLGLQKGDSVLTSGFSTVFPKDIFLGKIDSFYIEPGSNFYNISVQLVNDLGKADKVYIVDNILRDEQLELEASIHEQ</sequence>
<dbReference type="GO" id="GO:0005886">
    <property type="term" value="C:plasma membrane"/>
    <property type="evidence" value="ECO:0007669"/>
    <property type="project" value="TreeGrafter"/>
</dbReference>
<gene>
    <name evidence="7" type="primary">mreC</name>
    <name evidence="7" type="ordered locus">SGRA_3494</name>
</gene>
<evidence type="ECO:0000256" key="1">
    <source>
        <dbReference type="ARBA" id="ARBA00009369"/>
    </source>
</evidence>
<dbReference type="Gene3D" id="2.40.10.340">
    <property type="entry name" value="Rod shape-determining protein MreC, domain 1"/>
    <property type="match status" value="1"/>
</dbReference>
<dbReference type="KEGG" id="sgn:SGRA_3494"/>
<dbReference type="InterPro" id="IPR055342">
    <property type="entry name" value="MreC_beta-barrel_core"/>
</dbReference>
<organism evidence="7 8">
    <name type="scientific">Saprospira grandis (strain Lewin)</name>
    <dbReference type="NCBI Taxonomy" id="984262"/>
    <lineage>
        <taxon>Bacteria</taxon>
        <taxon>Pseudomonadati</taxon>
        <taxon>Bacteroidota</taxon>
        <taxon>Saprospiria</taxon>
        <taxon>Saprospirales</taxon>
        <taxon>Saprospiraceae</taxon>
        <taxon>Saprospira</taxon>
    </lineage>
</organism>
<dbReference type="GO" id="GO:0008360">
    <property type="term" value="P:regulation of cell shape"/>
    <property type="evidence" value="ECO:0007669"/>
    <property type="project" value="UniProtKB-KW"/>
</dbReference>